<dbReference type="AlphaFoldDB" id="A0A840C6W9"/>
<sequence>MTAPFAVMVAPNGARRGKADHPALPLTAAELAREAARCREAGAAAIHLHVRDGEGRHVLDADLYSAATRAVRAEVGETMVVQITTEAVGRYAPAAQMALVDDLVPESVSIALREIIPDAAAEAAAAAFFARLATRPVLTQIIVYSAEELARLDDVMARGIIPDAPRPNVLAVLGSYAGREAAPGDLDAFLAAGLERHPFMVCAFGRREAACAAAAVVHGGHMRIGFENNLILPDGRVAPHNGETVAAAVAAAAGSARPLASADDLRRLWHTPLPPVPAGAMSGASSRVPG</sequence>
<evidence type="ECO:0000256" key="3">
    <source>
        <dbReference type="ARBA" id="ARBA00022723"/>
    </source>
</evidence>
<organism evidence="5 6">
    <name type="scientific">Chelatococcus caeni</name>
    <dbReference type="NCBI Taxonomy" id="1348468"/>
    <lineage>
        <taxon>Bacteria</taxon>
        <taxon>Pseudomonadati</taxon>
        <taxon>Pseudomonadota</taxon>
        <taxon>Alphaproteobacteria</taxon>
        <taxon>Hyphomicrobiales</taxon>
        <taxon>Chelatococcaceae</taxon>
        <taxon>Chelatococcus</taxon>
    </lineage>
</organism>
<dbReference type="PANTHER" id="PTHR37418">
    <property type="entry name" value="3-KETO-5-AMINOHEXANOATE CLEAVAGE ENZYME-RELATED"/>
    <property type="match status" value="1"/>
</dbReference>
<gene>
    <name evidence="5" type="ORF">GGR16_004365</name>
</gene>
<evidence type="ECO:0000313" key="6">
    <source>
        <dbReference type="Proteomes" id="UP000577362"/>
    </source>
</evidence>
<proteinExistence type="predicted"/>
<dbReference type="InterPro" id="IPR008567">
    <property type="entry name" value="BKACE"/>
</dbReference>
<protein>
    <submittedName>
        <fullName evidence="5">Uncharacterized protein (DUF849 family)</fullName>
    </submittedName>
</protein>
<accession>A0A840C6W9</accession>
<keyword evidence="6" id="KW-1185">Reference proteome</keyword>
<reference evidence="5 6" key="1">
    <citation type="submission" date="2020-08" db="EMBL/GenBank/DDBJ databases">
        <title>Genomic Encyclopedia of Type Strains, Phase IV (KMG-IV): sequencing the most valuable type-strain genomes for metagenomic binning, comparative biology and taxonomic classification.</title>
        <authorList>
            <person name="Goeker M."/>
        </authorList>
    </citation>
    <scope>NUCLEOTIDE SEQUENCE [LARGE SCALE GENOMIC DNA]</scope>
    <source>
        <strain evidence="5 6">DSM 103737</strain>
    </source>
</reference>
<dbReference type="Gene3D" id="3.20.20.70">
    <property type="entry name" value="Aldolase class I"/>
    <property type="match status" value="1"/>
</dbReference>
<keyword evidence="4" id="KW-0862">Zinc</keyword>
<dbReference type="EMBL" id="JACIEN010000006">
    <property type="protein sequence ID" value="MBB4019318.1"/>
    <property type="molecule type" value="Genomic_DNA"/>
</dbReference>
<evidence type="ECO:0000256" key="1">
    <source>
        <dbReference type="ARBA" id="ARBA00001947"/>
    </source>
</evidence>
<evidence type="ECO:0000313" key="5">
    <source>
        <dbReference type="EMBL" id="MBB4019318.1"/>
    </source>
</evidence>
<dbReference type="InterPro" id="IPR013785">
    <property type="entry name" value="Aldolase_TIM"/>
</dbReference>
<dbReference type="PANTHER" id="PTHR37418:SF2">
    <property type="entry name" value="3-KETO-5-AMINOHEXANOATE CLEAVAGE ENZYME"/>
    <property type="match status" value="1"/>
</dbReference>
<dbReference type="GO" id="GO:0046872">
    <property type="term" value="F:metal ion binding"/>
    <property type="evidence" value="ECO:0007669"/>
    <property type="project" value="UniProtKB-KW"/>
</dbReference>
<dbReference type="RefSeq" id="WP_183318060.1">
    <property type="nucleotide sequence ID" value="NZ_JACIEN010000006.1"/>
</dbReference>
<keyword evidence="2" id="KW-0808">Transferase</keyword>
<dbReference type="Proteomes" id="UP000577362">
    <property type="component" value="Unassembled WGS sequence"/>
</dbReference>
<keyword evidence="3" id="KW-0479">Metal-binding</keyword>
<dbReference type="Pfam" id="PF05853">
    <property type="entry name" value="BKACE"/>
    <property type="match status" value="1"/>
</dbReference>
<comment type="cofactor">
    <cofactor evidence="1">
        <name>Zn(2+)</name>
        <dbReference type="ChEBI" id="CHEBI:29105"/>
    </cofactor>
</comment>
<evidence type="ECO:0000256" key="4">
    <source>
        <dbReference type="ARBA" id="ARBA00022833"/>
    </source>
</evidence>
<dbReference type="GO" id="GO:0043720">
    <property type="term" value="F:3-keto-5-aminohexanoate cleavage activity"/>
    <property type="evidence" value="ECO:0007669"/>
    <property type="project" value="InterPro"/>
</dbReference>
<evidence type="ECO:0000256" key="2">
    <source>
        <dbReference type="ARBA" id="ARBA00022679"/>
    </source>
</evidence>
<comment type="caution">
    <text evidence="5">The sequence shown here is derived from an EMBL/GenBank/DDBJ whole genome shotgun (WGS) entry which is preliminary data.</text>
</comment>
<name>A0A840C6W9_9HYPH</name>